<evidence type="ECO:0000313" key="19">
    <source>
        <dbReference type="Proteomes" id="UP000058114"/>
    </source>
</evidence>
<evidence type="ECO:0000256" key="5">
    <source>
        <dbReference type="ARBA" id="ARBA00022519"/>
    </source>
</evidence>
<protein>
    <recommendedName>
        <fullName evidence="15">C4-dicarboxylate transport sensor protein DctB</fullName>
        <ecNumber evidence="3">2.7.13.3</ecNumber>
    </recommendedName>
</protein>
<keyword evidence="12 16" id="KW-1133">Transmembrane helix</keyword>
<keyword evidence="11" id="KW-0067">ATP-binding</keyword>
<dbReference type="SUPFAM" id="SSF47384">
    <property type="entry name" value="Homodimeric domain of signal transducing histidine kinase"/>
    <property type="match status" value="1"/>
</dbReference>
<dbReference type="Pfam" id="PF00512">
    <property type="entry name" value="HisKA"/>
    <property type="match status" value="1"/>
</dbReference>
<dbReference type="PATRIC" id="fig|652.5.peg.885"/>
<reference evidence="18 19" key="2">
    <citation type="journal article" date="2016" name="Genome Announc.">
        <title>Complete Genome Sequence of the Highly Virulent Aeromonas schubertii Strain WL1483, Isolated from Diseased Snakehead Fish (Channa argus) in China.</title>
        <authorList>
            <person name="Liu L."/>
            <person name="Li N."/>
            <person name="Zhang D."/>
            <person name="Fu X."/>
            <person name="Shi C."/>
            <person name="Lin Q."/>
            <person name="Hao G."/>
        </authorList>
    </citation>
    <scope>NUCLEOTIDE SEQUENCE [LARGE SCALE GENOMIC DNA]</scope>
    <source>
        <strain evidence="18 19">WL1483</strain>
    </source>
</reference>
<dbReference type="SMART" id="SM00387">
    <property type="entry name" value="HATPase_c"/>
    <property type="match status" value="1"/>
</dbReference>
<evidence type="ECO:0000259" key="17">
    <source>
        <dbReference type="PROSITE" id="PS50109"/>
    </source>
</evidence>
<dbReference type="Gene3D" id="3.30.565.10">
    <property type="entry name" value="Histidine kinase-like ATPase, C-terminal domain"/>
    <property type="match status" value="1"/>
</dbReference>
<evidence type="ECO:0000256" key="16">
    <source>
        <dbReference type="SAM" id="Phobius"/>
    </source>
</evidence>
<dbReference type="PANTHER" id="PTHR43065:SF46">
    <property type="entry name" value="C4-DICARBOXYLATE TRANSPORT SENSOR PROTEIN DCTB"/>
    <property type="match status" value="1"/>
</dbReference>
<accession>A0A0S2SCQ9</accession>
<feature type="transmembrane region" description="Helical" evidence="16">
    <location>
        <begin position="282"/>
        <end position="304"/>
    </location>
</feature>
<dbReference type="Proteomes" id="UP000058114">
    <property type="component" value="Chromosome"/>
</dbReference>
<keyword evidence="7" id="KW-0808">Transferase</keyword>
<dbReference type="GO" id="GO:0005524">
    <property type="term" value="F:ATP binding"/>
    <property type="evidence" value="ECO:0007669"/>
    <property type="project" value="UniProtKB-KW"/>
</dbReference>
<keyword evidence="9" id="KW-0547">Nucleotide-binding</keyword>
<evidence type="ECO:0000256" key="1">
    <source>
        <dbReference type="ARBA" id="ARBA00000085"/>
    </source>
</evidence>
<evidence type="ECO:0000256" key="15">
    <source>
        <dbReference type="ARBA" id="ARBA00073143"/>
    </source>
</evidence>
<dbReference type="PRINTS" id="PR00344">
    <property type="entry name" value="BCTRLSENSOR"/>
</dbReference>
<feature type="domain" description="Histidine kinase" evidence="17">
    <location>
        <begin position="375"/>
        <end position="583"/>
    </location>
</feature>
<comment type="subcellular location">
    <subcellularLocation>
        <location evidence="2">Cell inner membrane</location>
        <topology evidence="2">Multi-pass membrane protein</topology>
    </subcellularLocation>
</comment>
<evidence type="ECO:0000256" key="9">
    <source>
        <dbReference type="ARBA" id="ARBA00022741"/>
    </source>
</evidence>
<evidence type="ECO:0000256" key="4">
    <source>
        <dbReference type="ARBA" id="ARBA00022475"/>
    </source>
</evidence>
<keyword evidence="13" id="KW-0902">Two-component regulatory system</keyword>
<dbReference type="InterPro" id="IPR029151">
    <property type="entry name" value="Sensor-like_sf"/>
</dbReference>
<dbReference type="InterPro" id="IPR036890">
    <property type="entry name" value="HATPase_C_sf"/>
</dbReference>
<evidence type="ECO:0000256" key="2">
    <source>
        <dbReference type="ARBA" id="ARBA00004429"/>
    </source>
</evidence>
<dbReference type="SUPFAM" id="SSF103190">
    <property type="entry name" value="Sensory domain-like"/>
    <property type="match status" value="1"/>
</dbReference>
<dbReference type="InterPro" id="IPR003594">
    <property type="entry name" value="HATPase_dom"/>
</dbReference>
<organism evidence="18 19">
    <name type="scientific">Aeromonas schubertii</name>
    <dbReference type="NCBI Taxonomy" id="652"/>
    <lineage>
        <taxon>Bacteria</taxon>
        <taxon>Pseudomonadati</taxon>
        <taxon>Pseudomonadota</taxon>
        <taxon>Gammaproteobacteria</taxon>
        <taxon>Aeromonadales</taxon>
        <taxon>Aeromonadaceae</taxon>
        <taxon>Aeromonas</taxon>
    </lineage>
</organism>
<evidence type="ECO:0000256" key="14">
    <source>
        <dbReference type="ARBA" id="ARBA00023136"/>
    </source>
</evidence>
<dbReference type="InterPro" id="IPR033479">
    <property type="entry name" value="dCache_1"/>
</dbReference>
<evidence type="ECO:0000256" key="6">
    <source>
        <dbReference type="ARBA" id="ARBA00022553"/>
    </source>
</evidence>
<keyword evidence="5" id="KW-0997">Cell inner membrane</keyword>
<dbReference type="Gene3D" id="3.30.450.20">
    <property type="entry name" value="PAS domain"/>
    <property type="match status" value="2"/>
</dbReference>
<keyword evidence="14 16" id="KW-0472">Membrane</keyword>
<dbReference type="InterPro" id="IPR036097">
    <property type="entry name" value="HisK_dim/P_sf"/>
</dbReference>
<evidence type="ECO:0000256" key="10">
    <source>
        <dbReference type="ARBA" id="ARBA00022777"/>
    </source>
</evidence>
<dbReference type="GO" id="GO:0000155">
    <property type="term" value="F:phosphorelay sensor kinase activity"/>
    <property type="evidence" value="ECO:0007669"/>
    <property type="project" value="InterPro"/>
</dbReference>
<dbReference type="SUPFAM" id="SSF55874">
    <property type="entry name" value="ATPase domain of HSP90 chaperone/DNA topoisomerase II/histidine kinase"/>
    <property type="match status" value="1"/>
</dbReference>
<evidence type="ECO:0000256" key="3">
    <source>
        <dbReference type="ARBA" id="ARBA00012438"/>
    </source>
</evidence>
<dbReference type="SMART" id="SM00388">
    <property type="entry name" value="HisKA"/>
    <property type="match status" value="1"/>
</dbReference>
<dbReference type="FunFam" id="1.10.287.130:FF:000049">
    <property type="entry name" value="C4-dicarboxylate transport sensor protein DctB"/>
    <property type="match status" value="1"/>
</dbReference>
<reference evidence="19" key="1">
    <citation type="submission" date="2015-10" db="EMBL/GenBank/DDBJ databases">
        <title>Complete Genome Sequence of Aeromonas schubertii strain WL1483.</title>
        <authorList>
            <person name="Liu L."/>
        </authorList>
    </citation>
    <scope>NUCLEOTIDE SEQUENCE [LARGE SCALE GENOMIC DNA]</scope>
    <source>
        <strain evidence="19">WL1483</strain>
    </source>
</reference>
<dbReference type="PANTHER" id="PTHR43065">
    <property type="entry name" value="SENSOR HISTIDINE KINASE"/>
    <property type="match status" value="1"/>
</dbReference>
<dbReference type="Pfam" id="PF02743">
    <property type="entry name" value="dCache_1"/>
    <property type="match status" value="1"/>
</dbReference>
<dbReference type="InterPro" id="IPR004358">
    <property type="entry name" value="Sig_transdc_His_kin-like_C"/>
</dbReference>
<keyword evidence="6" id="KW-0597">Phosphoprotein</keyword>
<dbReference type="Gene3D" id="1.10.287.130">
    <property type="match status" value="1"/>
</dbReference>
<keyword evidence="10 18" id="KW-0418">Kinase</keyword>
<proteinExistence type="predicted"/>
<evidence type="ECO:0000256" key="13">
    <source>
        <dbReference type="ARBA" id="ARBA00023012"/>
    </source>
</evidence>
<dbReference type="EMBL" id="CP013067">
    <property type="protein sequence ID" value="ALP39483.1"/>
    <property type="molecule type" value="Genomic_DNA"/>
</dbReference>
<dbReference type="AlphaFoldDB" id="A0A0S2SCQ9"/>
<evidence type="ECO:0000256" key="8">
    <source>
        <dbReference type="ARBA" id="ARBA00022692"/>
    </source>
</evidence>
<gene>
    <name evidence="18" type="ORF">WL1483_64</name>
</gene>
<dbReference type="PIRSF" id="PIRSF036431">
    <property type="entry name" value="STHK_DctB"/>
    <property type="match status" value="1"/>
</dbReference>
<dbReference type="InterPro" id="IPR017055">
    <property type="entry name" value="Sig_transdc_His_kinase_DctB"/>
</dbReference>
<name>A0A0S2SCQ9_9GAMM</name>
<dbReference type="KEGG" id="asr:WL1483_64"/>
<comment type="catalytic activity">
    <reaction evidence="1">
        <text>ATP + protein L-histidine = ADP + protein N-phospho-L-histidine.</text>
        <dbReference type="EC" id="2.7.13.3"/>
    </reaction>
</comment>
<dbReference type="Pfam" id="PF02518">
    <property type="entry name" value="HATPase_c"/>
    <property type="match status" value="1"/>
</dbReference>
<evidence type="ECO:0000256" key="12">
    <source>
        <dbReference type="ARBA" id="ARBA00022989"/>
    </source>
</evidence>
<dbReference type="GO" id="GO:0005886">
    <property type="term" value="C:plasma membrane"/>
    <property type="evidence" value="ECO:0007669"/>
    <property type="project" value="UniProtKB-SubCell"/>
</dbReference>
<keyword evidence="4" id="KW-1003">Cell membrane</keyword>
<dbReference type="InterPro" id="IPR005467">
    <property type="entry name" value="His_kinase_dom"/>
</dbReference>
<dbReference type="InterPro" id="IPR003661">
    <property type="entry name" value="HisK_dim/P_dom"/>
</dbReference>
<dbReference type="FunFam" id="3.30.450.20:FF:000127">
    <property type="entry name" value="C4-dicarboxylate transport sensor protein"/>
    <property type="match status" value="1"/>
</dbReference>
<evidence type="ECO:0000256" key="7">
    <source>
        <dbReference type="ARBA" id="ARBA00022679"/>
    </source>
</evidence>
<dbReference type="PROSITE" id="PS50109">
    <property type="entry name" value="HIS_KIN"/>
    <property type="match status" value="1"/>
</dbReference>
<sequence>MERMREGQRGLLFALWAGLMVVLTLSARHVGLESLHREASQHNDNLSGKLEVELDKYRRLPALIATRPELMALLQGRLAPAALHPLLEQFNEIVGTDAIYLMSGEGNVLAASNWQRDDSFVGDNYRFRPYFLQAMSGQAGSYFALGQRSGKRGYYFFYPIMSRERPIGVVVVKVSLSLIDEGSAHRDYLLTDEHGVVFYSSRAEWLYRPLTRLDPATLAQLALERKYGDRLGEPLTPFDSLAQLRRQEHWEWGQGYLFAARTMPEAGWHLYTLVPLKALGPLIARVLTAGTLIFLLLLMIWLYWRQILLGRERLARLNNQLEQKVAERTRALSDSNGELTATVEKFRHTQRELIETQEQLVQAAKLAVLGELSAGINHELNQPLAAMRTYAENALRLLDKGRLDTCRDNLVQINDLNRHMGELIARFKVFARKGQQTLGPVHLQGVIQATLALLHNQMIRQGVLAELTQPEPPLWVEADPVQLEQVLVNLLHNALQATEQSHPPRIWLRARAEGGEVVIEVEDNGPGLAAAGPRLFEPFFTTKAQGLGLGLALSRRLVEGFGGRLEAQPARGALFRITLNPAATPGQEPQ</sequence>
<dbReference type="CDD" id="cd00082">
    <property type="entry name" value="HisKA"/>
    <property type="match status" value="1"/>
</dbReference>
<evidence type="ECO:0000256" key="11">
    <source>
        <dbReference type="ARBA" id="ARBA00022840"/>
    </source>
</evidence>
<keyword evidence="8 16" id="KW-0812">Transmembrane</keyword>
<dbReference type="EC" id="2.7.13.3" evidence="3"/>
<evidence type="ECO:0000313" key="18">
    <source>
        <dbReference type="EMBL" id="ALP39483.1"/>
    </source>
</evidence>